<dbReference type="Pfam" id="PF00574">
    <property type="entry name" value="CLP_protease"/>
    <property type="match status" value="1"/>
</dbReference>
<evidence type="ECO:0000313" key="1">
    <source>
        <dbReference type="EMBL" id="KAK4779081.1"/>
    </source>
</evidence>
<dbReference type="GO" id="GO:0004252">
    <property type="term" value="F:serine-type endopeptidase activity"/>
    <property type="evidence" value="ECO:0007669"/>
    <property type="project" value="TreeGrafter"/>
</dbReference>
<reference evidence="1 2" key="1">
    <citation type="journal article" date="2023" name="Hortic Res">
        <title>Pangenome of water caltrop reveals structural variations and asymmetric subgenome divergence after allopolyploidization.</title>
        <authorList>
            <person name="Zhang X."/>
            <person name="Chen Y."/>
            <person name="Wang L."/>
            <person name="Yuan Y."/>
            <person name="Fang M."/>
            <person name="Shi L."/>
            <person name="Lu R."/>
            <person name="Comes H.P."/>
            <person name="Ma Y."/>
            <person name="Chen Y."/>
            <person name="Huang G."/>
            <person name="Zhou Y."/>
            <person name="Zheng Z."/>
            <person name="Qiu Y."/>
        </authorList>
    </citation>
    <scope>NUCLEOTIDE SEQUENCE [LARGE SCALE GENOMIC DNA]</scope>
    <source>
        <strain evidence="1">F231</strain>
    </source>
</reference>
<proteinExistence type="predicted"/>
<dbReference type="PANTHER" id="PTHR10381">
    <property type="entry name" value="ATP-DEPENDENT CLP PROTEASE PROTEOLYTIC SUBUNIT"/>
    <property type="match status" value="1"/>
</dbReference>
<accession>A0AAN7L4T8</accession>
<name>A0AAN7L4T8_TRANT</name>
<dbReference type="InterPro" id="IPR023562">
    <property type="entry name" value="ClpP/TepA"/>
</dbReference>
<keyword evidence="2" id="KW-1185">Reference proteome</keyword>
<evidence type="ECO:0000313" key="2">
    <source>
        <dbReference type="Proteomes" id="UP001346149"/>
    </source>
</evidence>
<dbReference type="EMBL" id="JAXQNO010000017">
    <property type="protein sequence ID" value="KAK4779081.1"/>
    <property type="molecule type" value="Genomic_DNA"/>
</dbReference>
<dbReference type="GO" id="GO:0004176">
    <property type="term" value="F:ATP-dependent peptidase activity"/>
    <property type="evidence" value="ECO:0007669"/>
    <property type="project" value="TreeGrafter"/>
</dbReference>
<dbReference type="PANTHER" id="PTHR10381:SF12">
    <property type="entry name" value="ATP-DEPENDENT CLP PROTEASE PROTEOLYTIC SUBUNIT 5, CHLOROPLASTIC"/>
    <property type="match status" value="1"/>
</dbReference>
<dbReference type="GO" id="GO:0009368">
    <property type="term" value="C:endopeptidase Clp complex"/>
    <property type="evidence" value="ECO:0007669"/>
    <property type="project" value="TreeGrafter"/>
</dbReference>
<dbReference type="Proteomes" id="UP001346149">
    <property type="component" value="Unassembled WGS sequence"/>
</dbReference>
<sequence>MAHAYGFSAASSLRFDFLALSASPNSPLDTKKHSLPLEPLRLRVETDAEGGIKLAVVQERFQSVISQLFQRRIKRCGGAVDDDMANIIVAQLLYLDAVDPSKRLCFMSTNTCYAVFFEENMLPMYYCKSKRRLDADLSVEPPFLMAILFISII</sequence>
<protein>
    <submittedName>
        <fullName evidence="1">Uncharacterized protein</fullName>
    </submittedName>
</protein>
<dbReference type="Gene3D" id="3.90.226.10">
    <property type="entry name" value="2-enoyl-CoA Hydratase, Chain A, domain 1"/>
    <property type="match status" value="1"/>
</dbReference>
<gene>
    <name evidence="1" type="ORF">SAY86_006609</name>
</gene>
<dbReference type="GO" id="GO:0051117">
    <property type="term" value="F:ATPase binding"/>
    <property type="evidence" value="ECO:0007669"/>
    <property type="project" value="TreeGrafter"/>
</dbReference>
<dbReference type="AlphaFoldDB" id="A0AAN7L4T8"/>
<organism evidence="1 2">
    <name type="scientific">Trapa natans</name>
    <name type="common">Water chestnut</name>
    <dbReference type="NCBI Taxonomy" id="22666"/>
    <lineage>
        <taxon>Eukaryota</taxon>
        <taxon>Viridiplantae</taxon>
        <taxon>Streptophyta</taxon>
        <taxon>Embryophyta</taxon>
        <taxon>Tracheophyta</taxon>
        <taxon>Spermatophyta</taxon>
        <taxon>Magnoliopsida</taxon>
        <taxon>eudicotyledons</taxon>
        <taxon>Gunneridae</taxon>
        <taxon>Pentapetalae</taxon>
        <taxon>rosids</taxon>
        <taxon>malvids</taxon>
        <taxon>Myrtales</taxon>
        <taxon>Lythraceae</taxon>
        <taxon>Trapa</taxon>
    </lineage>
</organism>
<dbReference type="GO" id="GO:0006515">
    <property type="term" value="P:protein quality control for misfolded or incompletely synthesized proteins"/>
    <property type="evidence" value="ECO:0007669"/>
    <property type="project" value="TreeGrafter"/>
</dbReference>
<comment type="caution">
    <text evidence="1">The sequence shown here is derived from an EMBL/GenBank/DDBJ whole genome shotgun (WGS) entry which is preliminary data.</text>
</comment>